<dbReference type="GO" id="GO:0046872">
    <property type="term" value="F:metal ion binding"/>
    <property type="evidence" value="ECO:0007669"/>
    <property type="project" value="UniProtKB-KW"/>
</dbReference>
<comment type="cofactor">
    <cofactor evidence="9">
        <name>[4Fe-4S] cluster</name>
        <dbReference type="ChEBI" id="CHEBI:49883"/>
    </cofactor>
    <text evidence="9">Binds 2 [4Fe-4S] clusters per monomer.</text>
</comment>
<keyword evidence="5 9" id="KW-0671">Queuosine biosynthesis</keyword>
<keyword evidence="2 9" id="KW-0963">Cytoplasm</keyword>
<dbReference type="UniPathway" id="UPA00392"/>
<name>A0A840R6U9_9GAMM</name>
<evidence type="ECO:0000313" key="11">
    <source>
        <dbReference type="EMBL" id="MBB5188975.1"/>
    </source>
</evidence>
<dbReference type="FunFam" id="3.30.70.20:FF:000017">
    <property type="entry name" value="Epoxyqueuosine reductase"/>
    <property type="match status" value="1"/>
</dbReference>
<feature type="binding site" evidence="9">
    <location>
        <position position="160"/>
    </location>
    <ligand>
        <name>cob(II)alamin</name>
        <dbReference type="ChEBI" id="CHEBI:16304"/>
    </ligand>
</feature>
<keyword evidence="12" id="KW-1185">Reference proteome</keyword>
<dbReference type="GO" id="GO:0051539">
    <property type="term" value="F:4 iron, 4 sulfur cluster binding"/>
    <property type="evidence" value="ECO:0007669"/>
    <property type="project" value="UniProtKB-KW"/>
</dbReference>
<reference evidence="11 12" key="1">
    <citation type="submission" date="2020-08" db="EMBL/GenBank/DDBJ databases">
        <title>Genomic Encyclopedia of Type Strains, Phase IV (KMG-IV): sequencing the most valuable type-strain genomes for metagenomic binning, comparative biology and taxonomic classification.</title>
        <authorList>
            <person name="Goeker M."/>
        </authorList>
    </citation>
    <scope>NUCLEOTIDE SEQUENCE [LARGE SCALE GENOMIC DNA]</scope>
    <source>
        <strain evidence="11 12">DSM 25701</strain>
    </source>
</reference>
<comment type="pathway">
    <text evidence="9">tRNA modification; tRNA-queuosine biosynthesis.</text>
</comment>
<proteinExistence type="inferred from homology"/>
<dbReference type="InterPro" id="IPR017900">
    <property type="entry name" value="4Fe4S_Fe_S_CS"/>
</dbReference>
<feature type="binding site" evidence="9">
    <location>
        <position position="204"/>
    </location>
    <ligand>
        <name>[4Fe-4S] cluster</name>
        <dbReference type="ChEBI" id="CHEBI:49883"/>
        <label>2</label>
    </ligand>
</feature>
<comment type="cofactor">
    <cofactor evidence="9">
        <name>cob(II)alamin</name>
        <dbReference type="ChEBI" id="CHEBI:16304"/>
    </cofactor>
</comment>
<feature type="binding site" evidence="9">
    <location>
        <position position="174"/>
    </location>
    <ligand>
        <name>cob(II)alamin</name>
        <dbReference type="ChEBI" id="CHEBI:16304"/>
    </ligand>
</feature>
<keyword evidence="3 9" id="KW-0819">tRNA processing</keyword>
<comment type="subcellular location">
    <subcellularLocation>
        <location evidence="9">Cytoplasm</location>
    </subcellularLocation>
</comment>
<keyword evidence="9" id="KW-0170">Cobalt</keyword>
<dbReference type="AlphaFoldDB" id="A0A840R6U9"/>
<evidence type="ECO:0000256" key="8">
    <source>
        <dbReference type="ARBA" id="ARBA00023014"/>
    </source>
</evidence>
<dbReference type="EMBL" id="JACHHW010000011">
    <property type="protein sequence ID" value="MBB5188975.1"/>
    <property type="molecule type" value="Genomic_DNA"/>
</dbReference>
<feature type="binding site" evidence="9">
    <location>
        <position position="139"/>
    </location>
    <ligand>
        <name>cob(II)alamin</name>
        <dbReference type="ChEBI" id="CHEBI:16304"/>
    </ligand>
</feature>
<dbReference type="Gene3D" id="3.30.70.20">
    <property type="match status" value="1"/>
</dbReference>
<evidence type="ECO:0000259" key="10">
    <source>
        <dbReference type="PROSITE" id="PS51379"/>
    </source>
</evidence>
<dbReference type="SUPFAM" id="SSF46548">
    <property type="entry name" value="alpha-helical ferredoxin"/>
    <property type="match status" value="1"/>
</dbReference>
<feature type="domain" description="4Fe-4S ferredoxin-type" evidence="10">
    <location>
        <begin position="185"/>
        <end position="214"/>
    </location>
</feature>
<feature type="binding site" evidence="9">
    <location>
        <position position="254"/>
    </location>
    <ligand>
        <name>[4Fe-4S] cluster</name>
        <dbReference type="ChEBI" id="CHEBI:49883"/>
        <label>1</label>
    </ligand>
</feature>
<feature type="binding site" evidence="9">
    <location>
        <position position="222"/>
    </location>
    <ligand>
        <name>cob(II)alamin</name>
        <dbReference type="ChEBI" id="CHEBI:16304"/>
    </ligand>
</feature>
<evidence type="ECO:0000256" key="7">
    <source>
        <dbReference type="ARBA" id="ARBA00023004"/>
    </source>
</evidence>
<dbReference type="GO" id="GO:0052693">
    <property type="term" value="F:epoxyqueuosine reductase activity"/>
    <property type="evidence" value="ECO:0007669"/>
    <property type="project" value="UniProtKB-UniRule"/>
</dbReference>
<dbReference type="InterPro" id="IPR017896">
    <property type="entry name" value="4Fe4S_Fe-S-bd"/>
</dbReference>
<feature type="binding site" evidence="9">
    <location>
        <position position="220"/>
    </location>
    <ligand>
        <name>[4Fe-4S] cluster</name>
        <dbReference type="ChEBI" id="CHEBI:49883"/>
        <label>2</label>
    </ligand>
</feature>
<keyword evidence="7 9" id="KW-0408">Iron</keyword>
<dbReference type="HAMAP" id="MF_00916">
    <property type="entry name" value="QueG"/>
    <property type="match status" value="1"/>
</dbReference>
<feature type="binding site" evidence="9">
    <location>
        <begin position="247"/>
        <end position="248"/>
    </location>
    <ligand>
        <name>cob(II)alamin</name>
        <dbReference type="ChEBI" id="CHEBI:16304"/>
    </ligand>
</feature>
<feature type="binding site" evidence="9">
    <location>
        <position position="200"/>
    </location>
    <ligand>
        <name>[4Fe-4S] cluster</name>
        <dbReference type="ChEBI" id="CHEBI:49883"/>
        <label>1</label>
    </ligand>
</feature>
<dbReference type="EC" id="1.17.99.6" evidence="9"/>
<gene>
    <name evidence="9" type="primary">queG</name>
    <name evidence="11" type="ORF">HNQ57_003272</name>
</gene>
<dbReference type="GO" id="GO:0005737">
    <property type="term" value="C:cytoplasm"/>
    <property type="evidence" value="ECO:0007669"/>
    <property type="project" value="UniProtKB-SubCell"/>
</dbReference>
<dbReference type="NCBIfam" id="TIGR00276">
    <property type="entry name" value="tRNA epoxyqueuosine(34) reductase QueG"/>
    <property type="match status" value="1"/>
</dbReference>
<feature type="binding site" evidence="9">
    <location>
        <position position="63"/>
    </location>
    <ligand>
        <name>cob(II)alamin</name>
        <dbReference type="ChEBI" id="CHEBI:16304"/>
    </ligand>
</feature>
<keyword evidence="4 9" id="KW-0479">Metal-binding</keyword>
<comment type="caution">
    <text evidence="11">The sequence shown here is derived from an EMBL/GenBank/DDBJ whole genome shotgun (WGS) entry which is preliminary data.</text>
</comment>
<evidence type="ECO:0000256" key="4">
    <source>
        <dbReference type="ARBA" id="ARBA00022723"/>
    </source>
</evidence>
<comment type="caution">
    <text evidence="9">Lacks conserved residue(s) required for the propagation of feature annotation.</text>
</comment>
<dbReference type="Pfam" id="PF08331">
    <property type="entry name" value="QueG_DUF1730"/>
    <property type="match status" value="1"/>
</dbReference>
<evidence type="ECO:0000256" key="1">
    <source>
        <dbReference type="ARBA" id="ARBA00022485"/>
    </source>
</evidence>
<organism evidence="11 12">
    <name type="scientific">Zhongshania antarctica</name>
    <dbReference type="NCBI Taxonomy" id="641702"/>
    <lineage>
        <taxon>Bacteria</taxon>
        <taxon>Pseudomonadati</taxon>
        <taxon>Pseudomonadota</taxon>
        <taxon>Gammaproteobacteria</taxon>
        <taxon>Cellvibrionales</taxon>
        <taxon>Spongiibacteraceae</taxon>
        <taxon>Zhongshania</taxon>
    </lineage>
</organism>
<dbReference type="GO" id="GO:0008616">
    <property type="term" value="P:tRNA queuosine(34) biosynthetic process"/>
    <property type="evidence" value="ECO:0007669"/>
    <property type="project" value="UniProtKB-UniRule"/>
</dbReference>
<dbReference type="InterPro" id="IPR004453">
    <property type="entry name" value="QueG"/>
</dbReference>
<evidence type="ECO:0000256" key="5">
    <source>
        <dbReference type="ARBA" id="ARBA00022785"/>
    </source>
</evidence>
<dbReference type="PANTHER" id="PTHR30002:SF4">
    <property type="entry name" value="EPOXYQUEUOSINE REDUCTASE"/>
    <property type="match status" value="1"/>
</dbReference>
<dbReference type="RefSeq" id="WP_184464699.1">
    <property type="nucleotide sequence ID" value="NZ_JACHHW010000011.1"/>
</dbReference>
<dbReference type="GO" id="GO:0031419">
    <property type="term" value="F:cobalamin binding"/>
    <property type="evidence" value="ECO:0007669"/>
    <property type="project" value="UniProtKB-KW"/>
</dbReference>
<dbReference type="Proteomes" id="UP000536640">
    <property type="component" value="Unassembled WGS sequence"/>
</dbReference>
<dbReference type="PROSITE" id="PS51379">
    <property type="entry name" value="4FE4S_FER_2"/>
    <property type="match status" value="1"/>
</dbReference>
<comment type="similarity">
    <text evidence="9">Belongs to the QueG family.</text>
</comment>
<comment type="catalytic activity">
    <reaction evidence="9">
        <text>epoxyqueuosine(34) in tRNA + AH2 = queuosine(34) in tRNA + A + H2O</text>
        <dbReference type="Rhea" id="RHEA:32159"/>
        <dbReference type="Rhea" id="RHEA-COMP:18571"/>
        <dbReference type="Rhea" id="RHEA-COMP:18582"/>
        <dbReference type="ChEBI" id="CHEBI:13193"/>
        <dbReference type="ChEBI" id="CHEBI:15377"/>
        <dbReference type="ChEBI" id="CHEBI:17499"/>
        <dbReference type="ChEBI" id="CHEBI:194431"/>
        <dbReference type="ChEBI" id="CHEBI:194443"/>
        <dbReference type="EC" id="1.17.99.6"/>
    </reaction>
</comment>
<evidence type="ECO:0000256" key="9">
    <source>
        <dbReference type="HAMAP-Rule" id="MF_00916"/>
    </source>
</evidence>
<feature type="active site" description="Proton donor" evidence="9">
    <location>
        <position position="139"/>
    </location>
</feature>
<keyword evidence="8 9" id="KW-0411">Iron-sulfur</keyword>
<keyword evidence="6 9" id="KW-0560">Oxidoreductase</keyword>
<evidence type="ECO:0000256" key="6">
    <source>
        <dbReference type="ARBA" id="ARBA00023002"/>
    </source>
</evidence>
<comment type="function">
    <text evidence="9">Catalyzes the conversion of epoxyqueuosine (oQ) to queuosine (Q), which is a hypermodified base found in the wobble positions of tRNA(Asp), tRNA(Asn), tRNA(His) and tRNA(Tyr).</text>
</comment>
<protein>
    <recommendedName>
        <fullName evidence="9">Epoxyqueuosine reductase</fullName>
        <ecNumber evidence="9">1.17.99.6</ecNumber>
    </recommendedName>
    <alternativeName>
        <fullName evidence="9">Queuosine biosynthesis protein QueG</fullName>
    </alternativeName>
</protein>
<evidence type="ECO:0000256" key="2">
    <source>
        <dbReference type="ARBA" id="ARBA00022490"/>
    </source>
</evidence>
<sequence>MNPISADLDALALQIKDWGREFGFAHIGISPASNDAHAQRLREWLAKQYHGDMTYMAEREGLRGEPAELHSGTIRVISARMDYLPDAENMDAVLGNPNKAYISRYALGRDYHKLIRKRLSQLAEKISAVAGGHHRAFVDSAPVLERGFAEQAGLGWIGKNSMLINSKAGSWFFLGEIYTDLPLPLDPPQEAGHCGSCRACLDDCPTGAIVAPYQVDARRCISYLTIELKTSIPEELRPLMGNRVFGCDDCQLVCPWNKFAQATAEADFSPRHQLDNSDLIELFLWDEETFLKNTEGSAIRRIGYQRWLRNLAVGIGNASASSAAISALKQQRPSAESMALEHIDWAIGQLQGRSRATISKANSSDV</sequence>
<feature type="binding site" evidence="9">
    <location>
        <position position="194"/>
    </location>
    <ligand>
        <name>[4Fe-4S] cluster</name>
        <dbReference type="ChEBI" id="CHEBI:49883"/>
        <label>1</label>
    </ligand>
</feature>
<evidence type="ECO:0000313" key="12">
    <source>
        <dbReference type="Proteomes" id="UP000536640"/>
    </source>
</evidence>
<evidence type="ECO:0000256" key="3">
    <source>
        <dbReference type="ARBA" id="ARBA00022694"/>
    </source>
</evidence>
<comment type="subunit">
    <text evidence="9">Monomer.</text>
</comment>
<feature type="binding site" evidence="9">
    <location>
        <position position="247"/>
    </location>
    <ligand>
        <name>[4Fe-4S] cluster</name>
        <dbReference type="ChEBI" id="CHEBI:49883"/>
        <label>2</label>
    </ligand>
</feature>
<dbReference type="Pfam" id="PF13484">
    <property type="entry name" value="Fer4_16"/>
    <property type="match status" value="1"/>
</dbReference>
<accession>A0A840R6U9</accession>
<keyword evidence="9" id="KW-0846">Cobalamin</keyword>
<dbReference type="PROSITE" id="PS00198">
    <property type="entry name" value="4FE4S_FER_1"/>
    <property type="match status" value="1"/>
</dbReference>
<feature type="binding site" evidence="9">
    <location>
        <position position="229"/>
    </location>
    <ligand>
        <name>tRNA</name>
        <dbReference type="ChEBI" id="CHEBI:17843"/>
    </ligand>
</feature>
<keyword evidence="1 9" id="KW-0004">4Fe-4S</keyword>
<feature type="binding site" evidence="9">
    <location>
        <position position="197"/>
    </location>
    <ligand>
        <name>[4Fe-4S] cluster</name>
        <dbReference type="ChEBI" id="CHEBI:49883"/>
        <label>1</label>
    </ligand>
</feature>
<feature type="binding site" evidence="9">
    <location>
        <position position="250"/>
    </location>
    <ligand>
        <name>[4Fe-4S] cluster</name>
        <dbReference type="ChEBI" id="CHEBI:49883"/>
        <label>2</label>
    </ligand>
</feature>
<feature type="binding site" evidence="9">
    <location>
        <position position="163"/>
    </location>
    <ligand>
        <name>cob(II)alamin</name>
        <dbReference type="ChEBI" id="CHEBI:16304"/>
    </ligand>
</feature>
<dbReference type="InterPro" id="IPR013542">
    <property type="entry name" value="QueG_DUF1730"/>
</dbReference>
<dbReference type="PANTHER" id="PTHR30002">
    <property type="entry name" value="EPOXYQUEUOSINE REDUCTASE"/>
    <property type="match status" value="1"/>
</dbReference>